<name>A0A941DJ66_9BURK</name>
<dbReference type="CDD" id="cd05269">
    <property type="entry name" value="TMR_SDR_a"/>
    <property type="match status" value="1"/>
</dbReference>
<dbReference type="SUPFAM" id="SSF51735">
    <property type="entry name" value="NAD(P)-binding Rossmann-fold domains"/>
    <property type="match status" value="1"/>
</dbReference>
<protein>
    <submittedName>
        <fullName evidence="2">SDR family oxidoreductase</fullName>
    </submittedName>
</protein>
<dbReference type="InterPro" id="IPR036291">
    <property type="entry name" value="NAD(P)-bd_dom_sf"/>
</dbReference>
<dbReference type="AlphaFoldDB" id="A0A941DJ66"/>
<organism evidence="2 3">
    <name type="scientific">Undibacterium luofuense</name>
    <dbReference type="NCBI Taxonomy" id="2828733"/>
    <lineage>
        <taxon>Bacteria</taxon>
        <taxon>Pseudomonadati</taxon>
        <taxon>Pseudomonadota</taxon>
        <taxon>Betaproteobacteria</taxon>
        <taxon>Burkholderiales</taxon>
        <taxon>Oxalobacteraceae</taxon>
        <taxon>Undibacterium</taxon>
    </lineage>
</organism>
<evidence type="ECO:0000259" key="1">
    <source>
        <dbReference type="Pfam" id="PF05368"/>
    </source>
</evidence>
<comment type="caution">
    <text evidence="2">The sequence shown here is derived from an EMBL/GenBank/DDBJ whole genome shotgun (WGS) entry which is preliminary data.</text>
</comment>
<sequence>MFAITGASGQLGRLVIAQLLKTVPASQIVAIVRTPSSVADLAAQGVQVRQADYNQADAVQAALQGVQRLLLISSSEIGQREAQHRNVVQAAKAAGVQLIAYTSLLHADSTPLALAKEHLATEQMLRDSAIPHAVLRNGWYTENYLASLATALQHGAVLGAAGAGRISSASREDYATAAAIVLQAADAAGKVLELAGDDSYSLSELAAEISAQSGKKVQYQDMPTAAYQAALESFGLPAGFAAFLADSDEGASKGGLFDDSRALSKLIGRATTPFQTSLKQALTALPAA</sequence>
<dbReference type="PANTHER" id="PTHR47129">
    <property type="entry name" value="QUINONE OXIDOREDUCTASE 2"/>
    <property type="match status" value="1"/>
</dbReference>
<reference evidence="2" key="1">
    <citation type="submission" date="2021-04" db="EMBL/GenBank/DDBJ databases">
        <title>novel species isolated from subtropical streams in China.</title>
        <authorList>
            <person name="Lu H."/>
        </authorList>
    </citation>
    <scope>NUCLEOTIDE SEQUENCE</scope>
    <source>
        <strain evidence="2">LFS511W</strain>
    </source>
</reference>
<dbReference type="InterPro" id="IPR052718">
    <property type="entry name" value="NmrA-type_oxidoreductase"/>
</dbReference>
<dbReference type="Pfam" id="PF05368">
    <property type="entry name" value="NmrA"/>
    <property type="match status" value="1"/>
</dbReference>
<dbReference type="Gene3D" id="3.40.50.720">
    <property type="entry name" value="NAD(P)-binding Rossmann-like Domain"/>
    <property type="match status" value="1"/>
</dbReference>
<dbReference type="Gene3D" id="3.90.25.10">
    <property type="entry name" value="UDP-galactose 4-epimerase, domain 1"/>
    <property type="match status" value="1"/>
</dbReference>
<dbReference type="RefSeq" id="WP_212687074.1">
    <property type="nucleotide sequence ID" value="NZ_JAGSPN010000003.1"/>
</dbReference>
<feature type="domain" description="NmrA-like" evidence="1">
    <location>
        <begin position="3"/>
        <end position="244"/>
    </location>
</feature>
<accession>A0A941DJ66</accession>
<evidence type="ECO:0000313" key="2">
    <source>
        <dbReference type="EMBL" id="MBR7781728.1"/>
    </source>
</evidence>
<gene>
    <name evidence="2" type="ORF">KDM89_06225</name>
</gene>
<keyword evidence="3" id="KW-1185">Reference proteome</keyword>
<dbReference type="PANTHER" id="PTHR47129:SF1">
    <property type="entry name" value="NMRA-LIKE DOMAIN-CONTAINING PROTEIN"/>
    <property type="match status" value="1"/>
</dbReference>
<dbReference type="EMBL" id="JAGSPN010000003">
    <property type="protein sequence ID" value="MBR7781728.1"/>
    <property type="molecule type" value="Genomic_DNA"/>
</dbReference>
<proteinExistence type="predicted"/>
<dbReference type="Proteomes" id="UP000680067">
    <property type="component" value="Unassembled WGS sequence"/>
</dbReference>
<evidence type="ECO:0000313" key="3">
    <source>
        <dbReference type="Proteomes" id="UP000680067"/>
    </source>
</evidence>
<dbReference type="InterPro" id="IPR008030">
    <property type="entry name" value="NmrA-like"/>
</dbReference>